<dbReference type="InterPro" id="IPR038023">
    <property type="entry name" value="VASP_sf"/>
</dbReference>
<reference evidence="15" key="1">
    <citation type="submission" date="2025-08" db="UniProtKB">
        <authorList>
            <consortium name="RefSeq"/>
        </authorList>
    </citation>
    <scope>IDENTIFICATION</scope>
</reference>
<keyword evidence="14" id="KW-1185">Reference proteome</keyword>
<dbReference type="GO" id="GO:0005737">
    <property type="term" value="C:cytoplasm"/>
    <property type="evidence" value="ECO:0007669"/>
    <property type="project" value="UniProtKB-ARBA"/>
</dbReference>
<organism evidence="14 15">
    <name type="scientific">Chanos chanos</name>
    <name type="common">Milkfish</name>
    <name type="synonym">Mugil chanos</name>
    <dbReference type="NCBI Taxonomy" id="29144"/>
    <lineage>
        <taxon>Eukaryota</taxon>
        <taxon>Metazoa</taxon>
        <taxon>Chordata</taxon>
        <taxon>Craniata</taxon>
        <taxon>Vertebrata</taxon>
        <taxon>Euteleostomi</taxon>
        <taxon>Actinopterygii</taxon>
        <taxon>Neopterygii</taxon>
        <taxon>Teleostei</taxon>
        <taxon>Ostariophysi</taxon>
        <taxon>Gonorynchiformes</taxon>
        <taxon>Chanidae</taxon>
        <taxon>Chanos</taxon>
    </lineage>
</organism>
<evidence type="ECO:0000256" key="10">
    <source>
        <dbReference type="ARBA" id="ARBA00033193"/>
    </source>
</evidence>
<sequence length="418" mass="45821">MDINLQSHRFYFPQIYCDGNAQVIEYKVSEQSICQARASVMVYDDTSKKWVPIKPGQQGFSRINIYHNTANNTFRVVGVKLQDQQVVINYSIVKGLKYNQATPTFHQWRDARQVYGLNFASKEEATTFSNAMLFALNMLSSQDGGPAVQRQVQNGPTTDELEAQRRQMEMQQQQQQMQAHIERERRASNSGSPFPGHPSVLSVAPPNAPPPMSMGGPCPPPPPPPGPPPPSAGAPPPPPPPLPAGGGGHGFHGGQQEEPHAPTGLAAMIAGAKLRRVQRPEESSGAKNDANRTSGGSGGLMEEMNALLARRRKAADQSENDKKDTDRQNEDPNLSPSPLGRQQSASDGVKKPWDRANSAERSSLVSRVRPVGSSSDTDALDFDRMKQEILEEVVRELHKVKDEIIDAIRQELSRISTT</sequence>
<evidence type="ECO:0000256" key="2">
    <source>
        <dbReference type="ARBA" id="ARBA00004529"/>
    </source>
</evidence>
<dbReference type="FunFam" id="1.20.5.1160:FF:000004">
    <property type="entry name" value="Enah/Vasp-like, isoform CRA_a"/>
    <property type="match status" value="1"/>
</dbReference>
<feature type="compositionally biased region" description="Gly residues" evidence="12">
    <location>
        <begin position="244"/>
        <end position="253"/>
    </location>
</feature>
<keyword evidence="5" id="KW-0963">Cytoplasm</keyword>
<feature type="compositionally biased region" description="Basic and acidic residues" evidence="12">
    <location>
        <begin position="348"/>
        <end position="358"/>
    </location>
</feature>
<keyword evidence="8" id="KW-0206">Cytoskeleton</keyword>
<evidence type="ECO:0000256" key="8">
    <source>
        <dbReference type="ARBA" id="ARBA00023212"/>
    </source>
</evidence>
<dbReference type="GO" id="GO:0051289">
    <property type="term" value="P:protein homotetramerization"/>
    <property type="evidence" value="ECO:0007669"/>
    <property type="project" value="InterPro"/>
</dbReference>
<dbReference type="Proteomes" id="UP000504632">
    <property type="component" value="Chromosome 4"/>
</dbReference>
<dbReference type="GO" id="GO:0030027">
    <property type="term" value="C:lamellipodium"/>
    <property type="evidence" value="ECO:0007669"/>
    <property type="project" value="UniProtKB-SubCell"/>
</dbReference>
<dbReference type="InterPro" id="IPR011993">
    <property type="entry name" value="PH-like_dom_sf"/>
</dbReference>
<dbReference type="PIRSF" id="PIRSF038010">
    <property type="entry name" value="Vasodilator_Phospo"/>
    <property type="match status" value="1"/>
</dbReference>
<dbReference type="InterPro" id="IPR014885">
    <property type="entry name" value="VASP_tetra"/>
</dbReference>
<protein>
    <recommendedName>
        <fullName evidence="4">Ena/VASP-like protein</fullName>
    </recommendedName>
    <alternativeName>
        <fullName evidence="10">Ena/vasodilator-stimulated phosphoprotein-like</fullName>
    </alternativeName>
</protein>
<evidence type="ECO:0000313" key="15">
    <source>
        <dbReference type="RefSeq" id="XP_030628574.1"/>
    </source>
</evidence>
<feature type="compositionally biased region" description="Pro residues" evidence="12">
    <location>
        <begin position="206"/>
        <end position="243"/>
    </location>
</feature>
<dbReference type="SUPFAM" id="SSF118370">
    <property type="entry name" value="Vasodilator-stimulated phosphoprotein, VASP, tetramerisation domain"/>
    <property type="match status" value="1"/>
</dbReference>
<dbReference type="PANTHER" id="PTHR11202">
    <property type="entry name" value="SPROUTY-RELATED, EVH1 DOMAIN-CONTAINING PROTEIN FAMILY MEMBER"/>
    <property type="match status" value="1"/>
</dbReference>
<dbReference type="PROSITE" id="PS50229">
    <property type="entry name" value="WH1"/>
    <property type="match status" value="1"/>
</dbReference>
<evidence type="ECO:0000259" key="13">
    <source>
        <dbReference type="PROSITE" id="PS50229"/>
    </source>
</evidence>
<dbReference type="GO" id="GO:0003779">
    <property type="term" value="F:actin binding"/>
    <property type="evidence" value="ECO:0007669"/>
    <property type="project" value="UniProtKB-KW"/>
</dbReference>
<proteinExistence type="inferred from homology"/>
<feature type="region of interest" description="Disordered" evidence="12">
    <location>
        <begin position="143"/>
        <end position="383"/>
    </location>
</feature>
<evidence type="ECO:0000256" key="5">
    <source>
        <dbReference type="ARBA" id="ARBA00022490"/>
    </source>
</evidence>
<dbReference type="GO" id="GO:0030838">
    <property type="term" value="P:positive regulation of actin filament polymerization"/>
    <property type="evidence" value="ECO:0007669"/>
    <property type="project" value="TreeGrafter"/>
</dbReference>
<evidence type="ECO:0000313" key="14">
    <source>
        <dbReference type="Proteomes" id="UP000504632"/>
    </source>
</evidence>
<dbReference type="CDD" id="cd01207">
    <property type="entry name" value="EVH1_Ena_VASP-like"/>
    <property type="match status" value="1"/>
</dbReference>
<comment type="subcellular location">
    <subcellularLocation>
        <location evidence="1">Cell projection</location>
        <location evidence="1">Lamellipodium</location>
    </subcellularLocation>
    <subcellularLocation>
        <location evidence="2">Cytoplasm</location>
        <location evidence="2">Cytoskeleton</location>
        <location evidence="2">Stress fiber</location>
    </subcellularLocation>
</comment>
<dbReference type="Gene3D" id="1.20.5.1160">
    <property type="entry name" value="Vasodilator-stimulated phosphoprotein"/>
    <property type="match status" value="1"/>
</dbReference>
<accession>A0A6J2V8D9</accession>
<dbReference type="InParanoid" id="A0A6J2V8D9"/>
<dbReference type="RefSeq" id="XP_030628574.1">
    <property type="nucleotide sequence ID" value="XM_030772714.1"/>
</dbReference>
<evidence type="ECO:0000256" key="1">
    <source>
        <dbReference type="ARBA" id="ARBA00004510"/>
    </source>
</evidence>
<evidence type="ECO:0000256" key="7">
    <source>
        <dbReference type="ARBA" id="ARBA00023203"/>
    </source>
</evidence>
<dbReference type="SMART" id="SM00461">
    <property type="entry name" value="WH1"/>
    <property type="match status" value="1"/>
</dbReference>
<feature type="compositionally biased region" description="Polar residues" evidence="12">
    <location>
        <begin position="331"/>
        <end position="346"/>
    </location>
</feature>
<dbReference type="InterPro" id="IPR017354">
    <property type="entry name" value="VASP/EVL"/>
</dbReference>
<dbReference type="GO" id="GO:0017124">
    <property type="term" value="F:SH3 domain binding"/>
    <property type="evidence" value="ECO:0007669"/>
    <property type="project" value="UniProtKB-KW"/>
</dbReference>
<comment type="function">
    <text evidence="11">Ena/VASP proteins are actin-associated proteins involved in a range of processes dependent on cytoskeleton remodeling and cell polarity such as axon guidance and lamellipodial and filopodial dynamics in migrating cells. EVL enhances actin nucleation and polymerization.</text>
</comment>
<evidence type="ECO:0000256" key="6">
    <source>
        <dbReference type="ARBA" id="ARBA00023036"/>
    </source>
</evidence>
<feature type="domain" description="WH1" evidence="13">
    <location>
        <begin position="25"/>
        <end position="139"/>
    </location>
</feature>
<evidence type="ECO:0000256" key="9">
    <source>
        <dbReference type="ARBA" id="ARBA00023273"/>
    </source>
</evidence>
<keyword evidence="7" id="KW-0009">Actin-binding</keyword>
<dbReference type="Pfam" id="PF08776">
    <property type="entry name" value="VASP_tetra"/>
    <property type="match status" value="1"/>
</dbReference>
<dbReference type="GO" id="GO:0001725">
    <property type="term" value="C:stress fiber"/>
    <property type="evidence" value="ECO:0007669"/>
    <property type="project" value="UniProtKB-SubCell"/>
</dbReference>
<keyword evidence="6" id="KW-0729">SH3-binding</keyword>
<dbReference type="CTD" id="402929"/>
<dbReference type="GeneID" id="115810717"/>
<dbReference type="SUPFAM" id="SSF50729">
    <property type="entry name" value="PH domain-like"/>
    <property type="match status" value="1"/>
</dbReference>
<evidence type="ECO:0000256" key="12">
    <source>
        <dbReference type="SAM" id="MobiDB-lite"/>
    </source>
</evidence>
<dbReference type="FunFam" id="2.30.29.30:FF:000071">
    <property type="entry name" value="Enah/Vasp-like, isoform CRA_a"/>
    <property type="match status" value="1"/>
</dbReference>
<dbReference type="PANTHER" id="PTHR11202:SF4">
    <property type="entry name" value="ENA_VASP-LIKE PROTEIN"/>
    <property type="match status" value="1"/>
</dbReference>
<feature type="compositionally biased region" description="Low complexity" evidence="12">
    <location>
        <begin position="169"/>
        <end position="179"/>
    </location>
</feature>
<dbReference type="InterPro" id="IPR000697">
    <property type="entry name" value="WH1/EVH1_dom"/>
</dbReference>
<name>A0A6J2V8D9_CHACN</name>
<feature type="compositionally biased region" description="Basic and acidic residues" evidence="12">
    <location>
        <begin position="314"/>
        <end position="330"/>
    </location>
</feature>
<evidence type="ECO:0000256" key="4">
    <source>
        <dbReference type="ARBA" id="ARBA00017156"/>
    </source>
</evidence>
<dbReference type="GO" id="GO:0008154">
    <property type="term" value="P:actin polymerization or depolymerization"/>
    <property type="evidence" value="ECO:0007669"/>
    <property type="project" value="InterPro"/>
</dbReference>
<gene>
    <name evidence="15" type="primary">evlb</name>
</gene>
<dbReference type="AlphaFoldDB" id="A0A6J2V8D9"/>
<comment type="similarity">
    <text evidence="3">Belongs to the Ena/VASP family.</text>
</comment>
<dbReference type="Gene3D" id="2.30.29.30">
    <property type="entry name" value="Pleckstrin-homology domain (PH domain)/Phosphotyrosine-binding domain (PTB)"/>
    <property type="match status" value="1"/>
</dbReference>
<dbReference type="CDD" id="cd22185">
    <property type="entry name" value="WH2_hVASP-like"/>
    <property type="match status" value="1"/>
</dbReference>
<dbReference type="PRINTS" id="PR00049">
    <property type="entry name" value="WILMSTUMOUR"/>
</dbReference>
<dbReference type="OrthoDB" id="31170at2759"/>
<keyword evidence="9" id="KW-0966">Cell projection</keyword>
<evidence type="ECO:0000256" key="11">
    <source>
        <dbReference type="ARBA" id="ARBA00057639"/>
    </source>
</evidence>
<evidence type="ECO:0000256" key="3">
    <source>
        <dbReference type="ARBA" id="ARBA00009785"/>
    </source>
</evidence>
<dbReference type="GO" id="GO:0005522">
    <property type="term" value="F:profilin binding"/>
    <property type="evidence" value="ECO:0007669"/>
    <property type="project" value="TreeGrafter"/>
</dbReference>
<dbReference type="Pfam" id="PF00568">
    <property type="entry name" value="WH1"/>
    <property type="match status" value="1"/>
</dbReference>